<protein>
    <submittedName>
        <fullName evidence="7">Receptor-like protein kinase</fullName>
    </submittedName>
</protein>
<evidence type="ECO:0000256" key="1">
    <source>
        <dbReference type="ARBA" id="ARBA00004167"/>
    </source>
</evidence>
<keyword evidence="8" id="KW-1185">Reference proteome</keyword>
<keyword evidence="2" id="KW-0812">Transmembrane</keyword>
<proteinExistence type="predicted"/>
<evidence type="ECO:0000256" key="4">
    <source>
        <dbReference type="ARBA" id="ARBA00022989"/>
    </source>
</evidence>
<dbReference type="Proteomes" id="UP000265520">
    <property type="component" value="Unassembled WGS sequence"/>
</dbReference>
<evidence type="ECO:0000256" key="3">
    <source>
        <dbReference type="ARBA" id="ARBA00022729"/>
    </source>
</evidence>
<evidence type="ECO:0000313" key="7">
    <source>
        <dbReference type="EMBL" id="MCH82993.1"/>
    </source>
</evidence>
<feature type="non-terminal residue" evidence="7">
    <location>
        <position position="208"/>
    </location>
</feature>
<comment type="caution">
    <text evidence="7">The sequence shown here is derived from an EMBL/GenBank/DDBJ whole genome shotgun (WGS) entry which is preliminary data.</text>
</comment>
<dbReference type="GO" id="GO:0016301">
    <property type="term" value="F:kinase activity"/>
    <property type="evidence" value="ECO:0007669"/>
    <property type="project" value="UniProtKB-KW"/>
</dbReference>
<comment type="subcellular location">
    <subcellularLocation>
        <location evidence="1">Membrane</location>
        <topology evidence="1">Single-pass membrane protein</topology>
    </subcellularLocation>
</comment>
<keyword evidence="7" id="KW-0418">Kinase</keyword>
<dbReference type="AlphaFoldDB" id="A0A392M780"/>
<reference evidence="7 8" key="1">
    <citation type="journal article" date="2018" name="Front. Plant Sci.">
        <title>Red Clover (Trifolium pratense) and Zigzag Clover (T. medium) - A Picture of Genomic Similarities and Differences.</title>
        <authorList>
            <person name="Dluhosova J."/>
            <person name="Istvanek J."/>
            <person name="Nedelnik J."/>
            <person name="Repkova J."/>
        </authorList>
    </citation>
    <scope>NUCLEOTIDE SEQUENCE [LARGE SCALE GENOMIC DNA]</scope>
    <source>
        <strain evidence="8">cv. 10/8</strain>
        <tissue evidence="7">Leaf</tissue>
    </source>
</reference>
<evidence type="ECO:0000313" key="8">
    <source>
        <dbReference type="Proteomes" id="UP000265520"/>
    </source>
</evidence>
<dbReference type="PANTHER" id="PTHR45631:SF202">
    <property type="entry name" value="SENESCENCE-INDUCED RECEPTOR-LIKE SERINE_THREONINE-PROTEIN KINASE"/>
    <property type="match status" value="1"/>
</dbReference>
<dbReference type="Pfam" id="PF12819">
    <property type="entry name" value="Malectin_like"/>
    <property type="match status" value="1"/>
</dbReference>
<dbReference type="InterPro" id="IPR024788">
    <property type="entry name" value="Malectin-like_Carb-bd_dom"/>
</dbReference>
<evidence type="ECO:0000256" key="2">
    <source>
        <dbReference type="ARBA" id="ARBA00022692"/>
    </source>
</evidence>
<evidence type="ECO:0000259" key="6">
    <source>
        <dbReference type="Pfam" id="PF12819"/>
    </source>
</evidence>
<dbReference type="PANTHER" id="PTHR45631">
    <property type="entry name" value="OS07G0107800 PROTEIN-RELATED"/>
    <property type="match status" value="1"/>
</dbReference>
<evidence type="ECO:0000256" key="5">
    <source>
        <dbReference type="ARBA" id="ARBA00023136"/>
    </source>
</evidence>
<keyword evidence="3" id="KW-0732">Signal</keyword>
<dbReference type="GO" id="GO:0016020">
    <property type="term" value="C:membrane"/>
    <property type="evidence" value="ECO:0007669"/>
    <property type="project" value="UniProtKB-SubCell"/>
</dbReference>
<keyword evidence="5" id="KW-0472">Membrane</keyword>
<organism evidence="7 8">
    <name type="scientific">Trifolium medium</name>
    <dbReference type="NCBI Taxonomy" id="97028"/>
    <lineage>
        <taxon>Eukaryota</taxon>
        <taxon>Viridiplantae</taxon>
        <taxon>Streptophyta</taxon>
        <taxon>Embryophyta</taxon>
        <taxon>Tracheophyta</taxon>
        <taxon>Spermatophyta</taxon>
        <taxon>Magnoliopsida</taxon>
        <taxon>eudicotyledons</taxon>
        <taxon>Gunneridae</taxon>
        <taxon>Pentapetalae</taxon>
        <taxon>rosids</taxon>
        <taxon>fabids</taxon>
        <taxon>Fabales</taxon>
        <taxon>Fabaceae</taxon>
        <taxon>Papilionoideae</taxon>
        <taxon>50 kb inversion clade</taxon>
        <taxon>NPAAA clade</taxon>
        <taxon>Hologalegina</taxon>
        <taxon>IRL clade</taxon>
        <taxon>Trifolieae</taxon>
        <taxon>Trifolium</taxon>
    </lineage>
</organism>
<name>A0A392M780_9FABA</name>
<keyword evidence="4" id="KW-1133">Transmembrane helix</keyword>
<sequence>MYRYKDDVYDRIWLPYESRDWRRLTTSLNNDDLDQNYYRPPAIVMSTAVTPVNGSAPLQFHWDADNVNDQYYIYRHFSEVEELAGNETRAFNMTMTGELPYGPEIPIYRGVYTIFTRLPLTGAKRYQLSLSKTENSTHPPILNAIEVYKVKDFSQLETEPDDVDTIANIKNAYGVARNWQGDPCGPAKYMWEGVNCSFNGLNPPRITS</sequence>
<feature type="domain" description="Malectin-like" evidence="6">
    <location>
        <begin position="2"/>
        <end position="150"/>
    </location>
</feature>
<gene>
    <name evidence="7" type="ORF">A2U01_0003807</name>
</gene>
<keyword evidence="7" id="KW-0808">Transferase</keyword>
<keyword evidence="7" id="KW-0675">Receptor</keyword>
<accession>A0A392M780</accession>
<dbReference type="EMBL" id="LXQA010004489">
    <property type="protein sequence ID" value="MCH82993.1"/>
    <property type="molecule type" value="Genomic_DNA"/>
</dbReference>